<accession>A0A1E4U2B4</accession>
<dbReference type="EMBL" id="KV454011">
    <property type="protein sequence ID" value="ODV98137.1"/>
    <property type="molecule type" value="Genomic_DNA"/>
</dbReference>
<sequence length="237" mass="27892">MFRSQRLIRNIRFFSLTPKKLAFNLELEKTIRSKIDSLPKLDNIFQNPDGSQRNPSDEELKTVAHLNSLALERKLSLGDLFNLSKENESLYMDNEHDLKHFQISSQKIIDKIPYEDSKTGEIKWKIIRENEKEGWENIMNFGFVPAVILVFTILLFKNQDESIDQWAHDELLLRVKEKAEQENDVELLNSLKDLKEQKLTQKELNKRDAIVIERILRGDYDKLNELRLKKIPEPSST</sequence>
<reference evidence="2" key="1">
    <citation type="submission" date="2016-05" db="EMBL/GenBank/DDBJ databases">
        <title>Comparative genomics of biotechnologically important yeasts.</title>
        <authorList>
            <consortium name="DOE Joint Genome Institute"/>
            <person name="Riley R."/>
            <person name="Haridas S."/>
            <person name="Wolfe K.H."/>
            <person name="Lopes M.R."/>
            <person name="Hittinger C.T."/>
            <person name="Goker M."/>
            <person name="Salamov A."/>
            <person name="Wisecaver J."/>
            <person name="Long T.M."/>
            <person name="Aerts A.L."/>
            <person name="Barry K."/>
            <person name="Choi C."/>
            <person name="Clum A."/>
            <person name="Coughlan A.Y."/>
            <person name="Deshpande S."/>
            <person name="Douglass A.P."/>
            <person name="Hanson S.J."/>
            <person name="Klenk H.-P."/>
            <person name="Labutti K."/>
            <person name="Lapidus A."/>
            <person name="Lindquist E."/>
            <person name="Lipzen A."/>
            <person name="Meier-Kolthoff J.P."/>
            <person name="Ohm R.A."/>
            <person name="Otillar R.P."/>
            <person name="Pangilinan J."/>
            <person name="Peng Y."/>
            <person name="Rokas A."/>
            <person name="Rosa C.A."/>
            <person name="Scheuner C."/>
            <person name="Sibirny A.A."/>
            <person name="Slot J.C."/>
            <person name="Stielow J.B."/>
            <person name="Sun H."/>
            <person name="Kurtzman C.P."/>
            <person name="Blackwell M."/>
            <person name="Grigoriev I.V."/>
            <person name="Jeffries T.W."/>
        </authorList>
    </citation>
    <scope>NUCLEOTIDE SEQUENCE [LARGE SCALE GENOMIC DNA]</scope>
    <source>
        <strain evidence="2">NRRL Y-2460</strain>
    </source>
</reference>
<name>A0A1E4U2B4_PACTA</name>
<dbReference type="AlphaFoldDB" id="A0A1E4U2B4"/>
<evidence type="ECO:0008006" key="3">
    <source>
        <dbReference type="Google" id="ProtNLM"/>
    </source>
</evidence>
<dbReference type="Proteomes" id="UP000094236">
    <property type="component" value="Unassembled WGS sequence"/>
</dbReference>
<gene>
    <name evidence="1" type="ORF">PACTADRAFT_47949</name>
</gene>
<dbReference type="OrthoDB" id="2147978at2759"/>
<evidence type="ECO:0000313" key="2">
    <source>
        <dbReference type="Proteomes" id="UP000094236"/>
    </source>
</evidence>
<protein>
    <recommendedName>
        <fullName evidence="3">NADH dehydrogenase [ubiquinone] 1 beta subcomplex subunit 11, mitochondrial</fullName>
    </recommendedName>
</protein>
<keyword evidence="2" id="KW-1185">Reference proteome</keyword>
<proteinExistence type="predicted"/>
<dbReference type="STRING" id="669874.A0A1E4U2B4"/>
<organism evidence="1 2">
    <name type="scientific">Pachysolen tannophilus NRRL Y-2460</name>
    <dbReference type="NCBI Taxonomy" id="669874"/>
    <lineage>
        <taxon>Eukaryota</taxon>
        <taxon>Fungi</taxon>
        <taxon>Dikarya</taxon>
        <taxon>Ascomycota</taxon>
        <taxon>Saccharomycotina</taxon>
        <taxon>Pichiomycetes</taxon>
        <taxon>Pachysolenaceae</taxon>
        <taxon>Pachysolen</taxon>
    </lineage>
</organism>
<evidence type="ECO:0000313" key="1">
    <source>
        <dbReference type="EMBL" id="ODV98137.1"/>
    </source>
</evidence>